<evidence type="ECO:0000259" key="2">
    <source>
        <dbReference type="PROSITE" id="PS51029"/>
    </source>
</evidence>
<dbReference type="GO" id="GO:0006357">
    <property type="term" value="P:regulation of transcription by RNA polymerase II"/>
    <property type="evidence" value="ECO:0007669"/>
    <property type="project" value="TreeGrafter"/>
</dbReference>
<dbReference type="SMART" id="SM00595">
    <property type="entry name" value="MADF"/>
    <property type="match status" value="1"/>
</dbReference>
<proteinExistence type="predicted"/>
<feature type="domain" description="BESS" evidence="3">
    <location>
        <begin position="184"/>
        <end position="223"/>
    </location>
</feature>
<evidence type="ECO:0000256" key="1">
    <source>
        <dbReference type="PROSITE-ProRule" id="PRU00371"/>
    </source>
</evidence>
<dbReference type="GO" id="GO:0016874">
    <property type="term" value="F:ligase activity"/>
    <property type="evidence" value="ECO:0007669"/>
    <property type="project" value="UniProtKB-KW"/>
</dbReference>
<evidence type="ECO:0000313" key="4">
    <source>
        <dbReference type="EMBL" id="JAG42144.1"/>
    </source>
</evidence>
<dbReference type="PROSITE" id="PS51029">
    <property type="entry name" value="MADF"/>
    <property type="match status" value="1"/>
</dbReference>
<reference evidence="4" key="2">
    <citation type="submission" date="2014-07" db="EMBL/GenBank/DDBJ databases">
        <authorList>
            <person name="Hull J."/>
        </authorList>
    </citation>
    <scope>NUCLEOTIDE SEQUENCE</scope>
</reference>
<keyword evidence="1" id="KW-0539">Nucleus</keyword>
<reference evidence="5" key="3">
    <citation type="submission" date="2014-09" db="EMBL/GenBank/DDBJ databases">
        <authorList>
            <person name="Magalhaes I.L.F."/>
            <person name="Oliveira U."/>
            <person name="Santos F.R."/>
            <person name="Vidigal T.H.D.A."/>
            <person name="Brescovit A.D."/>
            <person name="Santos A.J."/>
        </authorList>
    </citation>
    <scope>NUCLEOTIDE SEQUENCE</scope>
</reference>
<dbReference type="PANTHER" id="PTHR12243">
    <property type="entry name" value="MADF DOMAIN TRANSCRIPTION FACTOR"/>
    <property type="match status" value="1"/>
</dbReference>
<dbReference type="Pfam" id="PF10545">
    <property type="entry name" value="MADF_DNA_bdg"/>
    <property type="match status" value="1"/>
</dbReference>
<dbReference type="InterPro" id="IPR004210">
    <property type="entry name" value="BESS_motif"/>
</dbReference>
<dbReference type="Pfam" id="PF02944">
    <property type="entry name" value="BESS"/>
    <property type="match status" value="1"/>
</dbReference>
<comment type="subcellular location">
    <subcellularLocation>
        <location evidence="1">Nucleus</location>
    </subcellularLocation>
</comment>
<dbReference type="GO" id="GO:0003677">
    <property type="term" value="F:DNA binding"/>
    <property type="evidence" value="ECO:0007669"/>
    <property type="project" value="InterPro"/>
</dbReference>
<dbReference type="AlphaFoldDB" id="A0A0A9ZCJ2"/>
<name>A0A0A9ZCJ2_LYGHE</name>
<dbReference type="EMBL" id="GBHO01001460">
    <property type="protein sequence ID" value="JAG42144.1"/>
    <property type="molecule type" value="Transcribed_RNA"/>
</dbReference>
<sequence>MLINSLLLIRGVKQHRCLFDQASEDFGNRAVRMSAWMEVTKAAIGPQFDELSESARAKVCTNVQKRWRHLRDAYVKTSRQEKPYVFSQELSFLKGTRIGLLWSDRTHRKEQHAVAKQVPIADEPRPQAAAGHQITKEQAIVTSGGELPPDTFSARKGRKSNVTEFENMLLNLVKTNVERAPSPPDPDEMFFLSQMPHIKALSPADRLDFKMKFMELLKYYTTFYD</sequence>
<dbReference type="GO" id="GO:0005667">
    <property type="term" value="C:transcription regulator complex"/>
    <property type="evidence" value="ECO:0007669"/>
    <property type="project" value="TreeGrafter"/>
</dbReference>
<accession>A0A0A9ZCJ2</accession>
<evidence type="ECO:0000313" key="5">
    <source>
        <dbReference type="EMBL" id="JAG50794.1"/>
    </source>
</evidence>
<organism evidence="4">
    <name type="scientific">Lygus hesperus</name>
    <name type="common">Western plant bug</name>
    <dbReference type="NCBI Taxonomy" id="30085"/>
    <lineage>
        <taxon>Eukaryota</taxon>
        <taxon>Metazoa</taxon>
        <taxon>Ecdysozoa</taxon>
        <taxon>Arthropoda</taxon>
        <taxon>Hexapoda</taxon>
        <taxon>Insecta</taxon>
        <taxon>Pterygota</taxon>
        <taxon>Neoptera</taxon>
        <taxon>Paraneoptera</taxon>
        <taxon>Hemiptera</taxon>
        <taxon>Heteroptera</taxon>
        <taxon>Panheteroptera</taxon>
        <taxon>Cimicomorpha</taxon>
        <taxon>Miridae</taxon>
        <taxon>Mirini</taxon>
        <taxon>Lygus</taxon>
    </lineage>
</organism>
<reference evidence="4" key="1">
    <citation type="journal article" date="2014" name="PLoS ONE">
        <title>Transcriptome-Based Identification of ABC Transporters in the Western Tarnished Plant Bug Lygus hesperus.</title>
        <authorList>
            <person name="Hull J.J."/>
            <person name="Chaney K."/>
            <person name="Geib S.M."/>
            <person name="Fabrick J.A."/>
            <person name="Brent C.S."/>
            <person name="Walsh D."/>
            <person name="Lavine L.C."/>
        </authorList>
    </citation>
    <scope>NUCLEOTIDE SEQUENCE</scope>
</reference>
<protein>
    <submittedName>
        <fullName evidence="4">Long-chain-fatty-acid--AMP ligase FadD32</fullName>
    </submittedName>
</protein>
<dbReference type="EMBL" id="GBRD01015032">
    <property type="protein sequence ID" value="JAG50794.1"/>
    <property type="molecule type" value="Transcribed_RNA"/>
</dbReference>
<dbReference type="GO" id="GO:0005634">
    <property type="term" value="C:nucleus"/>
    <property type="evidence" value="ECO:0007669"/>
    <property type="project" value="UniProtKB-SubCell"/>
</dbReference>
<evidence type="ECO:0000259" key="3">
    <source>
        <dbReference type="PROSITE" id="PS51031"/>
    </source>
</evidence>
<dbReference type="PANTHER" id="PTHR12243:SF67">
    <property type="entry name" value="COREPRESSOR OF PANGOLIN, ISOFORM A-RELATED"/>
    <property type="match status" value="1"/>
</dbReference>
<dbReference type="InterPro" id="IPR039353">
    <property type="entry name" value="TF_Adf1"/>
</dbReference>
<dbReference type="PROSITE" id="PS51031">
    <property type="entry name" value="BESS"/>
    <property type="match status" value="1"/>
</dbReference>
<feature type="domain" description="MADF" evidence="2">
    <location>
        <begin position="7"/>
        <end position="98"/>
    </location>
</feature>
<dbReference type="InterPro" id="IPR006578">
    <property type="entry name" value="MADF-dom"/>
</dbReference>
<keyword evidence="4" id="KW-0436">Ligase</keyword>
<gene>
    <name evidence="4" type="primary">fadD32</name>
    <name evidence="4" type="ORF">CM83_58910</name>
</gene>